<proteinExistence type="predicted"/>
<feature type="domain" description="ATP-grasp" evidence="1">
    <location>
        <begin position="103"/>
        <end position="257"/>
    </location>
</feature>
<dbReference type="EMBL" id="JAJA02000003">
    <property type="protein sequence ID" value="KWS02094.1"/>
    <property type="molecule type" value="Genomic_DNA"/>
</dbReference>
<organism evidence="2 3">
    <name type="scientific">Lysobacter capsici AZ78</name>
    <dbReference type="NCBI Taxonomy" id="1444315"/>
    <lineage>
        <taxon>Bacteria</taxon>
        <taxon>Pseudomonadati</taxon>
        <taxon>Pseudomonadota</taxon>
        <taxon>Gammaproteobacteria</taxon>
        <taxon>Lysobacterales</taxon>
        <taxon>Lysobacteraceae</taxon>
        <taxon>Lysobacter</taxon>
    </lineage>
</organism>
<protein>
    <recommendedName>
        <fullName evidence="1">ATP-grasp domain-containing protein</fullName>
    </recommendedName>
</protein>
<dbReference type="InterPro" id="IPR025643">
    <property type="entry name" value="R2K_3"/>
</dbReference>
<dbReference type="AlphaFoldDB" id="A0A125TZL0"/>
<dbReference type="RefSeq" id="WP_051547531.1">
    <property type="nucleotide sequence ID" value="NZ_JAJA02000003.1"/>
</dbReference>
<evidence type="ECO:0000313" key="3">
    <source>
        <dbReference type="Proteomes" id="UP000023435"/>
    </source>
</evidence>
<evidence type="ECO:0000313" key="2">
    <source>
        <dbReference type="EMBL" id="KWS02094.1"/>
    </source>
</evidence>
<evidence type="ECO:0000259" key="1">
    <source>
        <dbReference type="Pfam" id="PF14243"/>
    </source>
</evidence>
<sequence>MSTTVTWAIQTNFIADEQIRRVWNAAEDAGARVQDVQVIPFSDELGNHVPRIDGVVIPYGATKLTRLAMQRGWSGLCFDPETFRVDCWNRNRDDMLNQHVRQMSVRECMAAMEHEPDDSVWFVRPLHDLKHFDGTVTVAREIRRWMTSVDSGNFSFDGDTEVIVAPPQKIHAEWRYFIVDGTVVDGSSYRIAGQRMANAVARPELYEQAQALADGWLPHRTCVMDVAQTDDGFKVIEFNTFNSSGFYAHDIEKIVAAVTAHFAASPRAATAVEADAPG</sequence>
<accession>A0A125TZL0</accession>
<gene>
    <name evidence="2" type="ORF">AZ78_5227</name>
</gene>
<dbReference type="Pfam" id="PF14243">
    <property type="entry name" value="R2K_3"/>
    <property type="match status" value="1"/>
</dbReference>
<name>A0A125TZL0_9GAMM</name>
<dbReference type="OrthoDB" id="641345at2"/>
<keyword evidence="3" id="KW-1185">Reference proteome</keyword>
<comment type="caution">
    <text evidence="2">The sequence shown here is derived from an EMBL/GenBank/DDBJ whole genome shotgun (WGS) entry which is preliminary data.</text>
</comment>
<dbReference type="Proteomes" id="UP000023435">
    <property type="component" value="Unassembled WGS sequence"/>
</dbReference>
<reference evidence="2 3" key="1">
    <citation type="journal article" date="2014" name="Genome Announc.">
        <title>Draft Genome Sequence of Lysobacter capsici AZ78, a Bacterium Antagonistic to Plant-Pathogenic Oomycetes.</title>
        <authorList>
            <person name="Puopolo G."/>
            <person name="Sonego P."/>
            <person name="Engelen K."/>
            <person name="Pertot I."/>
        </authorList>
    </citation>
    <scope>NUCLEOTIDE SEQUENCE [LARGE SCALE GENOMIC DNA]</scope>
    <source>
        <strain evidence="2 3">AZ78</strain>
    </source>
</reference>